<evidence type="ECO:0000313" key="2">
    <source>
        <dbReference type="EMBL" id="NOV97606.1"/>
    </source>
</evidence>
<sequence length="217" mass="22603">MRSLLASLALGALLASGAVVATGSAATAAPSAGAPAVVQAGSVQSSIATATKPARVTIKKIGTRTAPYGGKAKIKPRVSKSGQVKVTSKTLTVKKAGKTVAKNKKTVSLKPGTYRVVTKAKYKRYTVKTTAQGTTKVWGPTKTKTLKQKLVVKQGKRPTSTAPVSKWNCPSWAPVKGNQSGIYHLPGGRYYDITTPERCFTTAAAARNAGYRASKNG</sequence>
<proteinExistence type="predicted"/>
<accession>A0ABX2A7N8</accession>
<dbReference type="EMBL" id="JABEZU010000002">
    <property type="protein sequence ID" value="NOV97606.1"/>
    <property type="molecule type" value="Genomic_DNA"/>
</dbReference>
<evidence type="ECO:0000313" key="3">
    <source>
        <dbReference type="Proteomes" id="UP000757540"/>
    </source>
</evidence>
<dbReference type="RefSeq" id="WP_171783792.1">
    <property type="nucleotide sequence ID" value="NZ_BAAAML010000009.1"/>
</dbReference>
<evidence type="ECO:0000256" key="1">
    <source>
        <dbReference type="SAM" id="SignalP"/>
    </source>
</evidence>
<feature type="chain" id="PRO_5046128990" evidence="1">
    <location>
        <begin position="22"/>
        <end position="217"/>
    </location>
</feature>
<protein>
    <submittedName>
        <fullName evidence="2">Uncharacterized protein</fullName>
    </submittedName>
</protein>
<comment type="caution">
    <text evidence="2">The sequence shown here is derived from an EMBL/GenBank/DDBJ whole genome shotgun (WGS) entry which is preliminary data.</text>
</comment>
<reference evidence="2 3" key="1">
    <citation type="submission" date="2020-05" db="EMBL/GenBank/DDBJ databases">
        <title>Genomic Encyclopedia of Type Strains, Phase III (KMG-III): the genomes of soil and plant-associated and newly described type strains.</title>
        <authorList>
            <person name="Whitman W."/>
        </authorList>
    </citation>
    <scope>NUCLEOTIDE SEQUENCE [LARGE SCALE GENOMIC DNA]</scope>
    <source>
        <strain evidence="2 3">KCTC 19046</strain>
    </source>
</reference>
<gene>
    <name evidence="2" type="ORF">HDG69_002181</name>
</gene>
<keyword evidence="3" id="KW-1185">Reference proteome</keyword>
<feature type="signal peptide" evidence="1">
    <location>
        <begin position="1"/>
        <end position="21"/>
    </location>
</feature>
<name>A0ABX2A7N8_9MICO</name>
<keyword evidence="1" id="KW-0732">Signal</keyword>
<dbReference type="Proteomes" id="UP000757540">
    <property type="component" value="Unassembled WGS sequence"/>
</dbReference>
<organism evidence="2 3">
    <name type="scientific">Isoptericola halotolerans</name>
    <dbReference type="NCBI Taxonomy" id="300560"/>
    <lineage>
        <taxon>Bacteria</taxon>
        <taxon>Bacillati</taxon>
        <taxon>Actinomycetota</taxon>
        <taxon>Actinomycetes</taxon>
        <taxon>Micrococcales</taxon>
        <taxon>Promicromonosporaceae</taxon>
        <taxon>Isoptericola</taxon>
    </lineage>
</organism>